<proteinExistence type="predicted"/>
<evidence type="ECO:0000313" key="2">
    <source>
        <dbReference type="EMBL" id="MFC6090718.1"/>
    </source>
</evidence>
<organism evidence="2 3">
    <name type="scientific">Saccharothrix lopnurensis</name>
    <dbReference type="NCBI Taxonomy" id="1670621"/>
    <lineage>
        <taxon>Bacteria</taxon>
        <taxon>Bacillati</taxon>
        <taxon>Actinomycetota</taxon>
        <taxon>Actinomycetes</taxon>
        <taxon>Pseudonocardiales</taxon>
        <taxon>Pseudonocardiaceae</taxon>
        <taxon>Saccharothrix</taxon>
    </lineage>
</organism>
<feature type="chain" id="PRO_5045653783" description="Lipoprotein" evidence="1">
    <location>
        <begin position="23"/>
        <end position="142"/>
    </location>
</feature>
<keyword evidence="3" id="KW-1185">Reference proteome</keyword>
<name>A0ABW1P537_9PSEU</name>
<evidence type="ECO:0000256" key="1">
    <source>
        <dbReference type="SAM" id="SignalP"/>
    </source>
</evidence>
<protein>
    <recommendedName>
        <fullName evidence="4">Lipoprotein</fullName>
    </recommendedName>
</protein>
<comment type="caution">
    <text evidence="2">The sequence shown here is derived from an EMBL/GenBank/DDBJ whole genome shotgun (WGS) entry which is preliminary data.</text>
</comment>
<dbReference type="EMBL" id="JBHSQO010000013">
    <property type="protein sequence ID" value="MFC6090718.1"/>
    <property type="molecule type" value="Genomic_DNA"/>
</dbReference>
<accession>A0ABW1P537</accession>
<dbReference type="RefSeq" id="WP_380636885.1">
    <property type="nucleotide sequence ID" value="NZ_JBHSQO010000013.1"/>
</dbReference>
<evidence type="ECO:0008006" key="4">
    <source>
        <dbReference type="Google" id="ProtNLM"/>
    </source>
</evidence>
<sequence length="142" mass="15433">MKPPALALAVLLLAGCSSPEPAPAPAATAAPAKLSEEWVPRLLARTKDVPDCSRSTMYSPECAEHLRQVFGVVTEVGRAVTNHLMPERYAGTADAVRQAEQGYYAYRDCTDSEQDDVGCWELFELMFDVPVAIGNALYADEK</sequence>
<keyword evidence="1" id="KW-0732">Signal</keyword>
<reference evidence="3" key="1">
    <citation type="journal article" date="2019" name="Int. J. Syst. Evol. Microbiol.">
        <title>The Global Catalogue of Microorganisms (GCM) 10K type strain sequencing project: providing services to taxonomists for standard genome sequencing and annotation.</title>
        <authorList>
            <consortium name="The Broad Institute Genomics Platform"/>
            <consortium name="The Broad Institute Genome Sequencing Center for Infectious Disease"/>
            <person name="Wu L."/>
            <person name="Ma J."/>
        </authorList>
    </citation>
    <scope>NUCLEOTIDE SEQUENCE [LARGE SCALE GENOMIC DNA]</scope>
    <source>
        <strain evidence="3">CGMCC 4.7246</strain>
    </source>
</reference>
<gene>
    <name evidence="2" type="ORF">ACFP3R_15665</name>
</gene>
<evidence type="ECO:0000313" key="3">
    <source>
        <dbReference type="Proteomes" id="UP001596220"/>
    </source>
</evidence>
<feature type="signal peptide" evidence="1">
    <location>
        <begin position="1"/>
        <end position="22"/>
    </location>
</feature>
<dbReference type="PROSITE" id="PS51257">
    <property type="entry name" value="PROKAR_LIPOPROTEIN"/>
    <property type="match status" value="1"/>
</dbReference>
<dbReference type="Proteomes" id="UP001596220">
    <property type="component" value="Unassembled WGS sequence"/>
</dbReference>